<keyword evidence="2" id="KW-0201">Cytochrome c-type biogenesis</keyword>
<dbReference type="RefSeq" id="WP_271169090.1">
    <property type="nucleotide sequence ID" value="NZ_BSFI01000008.1"/>
</dbReference>
<comment type="subcellular location">
    <subcellularLocation>
        <location evidence="1">Cell envelope</location>
    </subcellularLocation>
</comment>
<sequence>MPETAARPRRPLFRIGLIAAGAALGLGALALYGIGAGDKAGPCAASPETLAAISKSATGELAGVVTPSSPRPLPALAFKDGDGADVDMTRFHGKVVLLNLWATWCAPCRKEMPALDALERAKGGADFAVVPVSLDLGSVDKPRAFLKEIGARNLPLYVDSTGKTLQALKAVGRGTGLPTTLILDRAGCEIGYLPGPAEWASEEGRKLIEAALGK</sequence>
<feature type="domain" description="Thioredoxin" evidence="6">
    <location>
        <begin position="67"/>
        <end position="213"/>
    </location>
</feature>
<keyword evidence="8" id="KW-1185">Reference proteome</keyword>
<dbReference type="Pfam" id="PF00578">
    <property type="entry name" value="AhpC-TSA"/>
    <property type="match status" value="1"/>
</dbReference>
<dbReference type="Proteomes" id="UP001143372">
    <property type="component" value="Unassembled WGS sequence"/>
</dbReference>
<dbReference type="PROSITE" id="PS51352">
    <property type="entry name" value="THIOREDOXIN_2"/>
    <property type="match status" value="1"/>
</dbReference>
<dbReference type="PANTHER" id="PTHR42852:SF6">
    <property type="entry name" value="THIOL:DISULFIDE INTERCHANGE PROTEIN DSBE"/>
    <property type="match status" value="1"/>
</dbReference>
<dbReference type="InterPro" id="IPR036249">
    <property type="entry name" value="Thioredoxin-like_sf"/>
</dbReference>
<dbReference type="Gene3D" id="3.40.30.10">
    <property type="entry name" value="Glutaredoxin"/>
    <property type="match status" value="1"/>
</dbReference>
<keyword evidence="5" id="KW-1133">Transmembrane helix</keyword>
<evidence type="ECO:0000313" key="7">
    <source>
        <dbReference type="EMBL" id="GLK68875.1"/>
    </source>
</evidence>
<proteinExistence type="predicted"/>
<dbReference type="NCBIfam" id="NF047696">
    <property type="entry name" value="ThlDiSintTplARhiz"/>
    <property type="match status" value="1"/>
</dbReference>
<evidence type="ECO:0000256" key="3">
    <source>
        <dbReference type="ARBA" id="ARBA00023157"/>
    </source>
</evidence>
<dbReference type="SUPFAM" id="SSF52833">
    <property type="entry name" value="Thioredoxin-like"/>
    <property type="match status" value="1"/>
</dbReference>
<dbReference type="PROSITE" id="PS00194">
    <property type="entry name" value="THIOREDOXIN_1"/>
    <property type="match status" value="1"/>
</dbReference>
<dbReference type="PANTHER" id="PTHR42852">
    <property type="entry name" value="THIOL:DISULFIDE INTERCHANGE PROTEIN DSBE"/>
    <property type="match status" value="1"/>
</dbReference>
<reference evidence="7" key="2">
    <citation type="submission" date="2023-01" db="EMBL/GenBank/DDBJ databases">
        <authorList>
            <person name="Sun Q."/>
            <person name="Evtushenko L."/>
        </authorList>
    </citation>
    <scope>NUCLEOTIDE SEQUENCE</scope>
    <source>
        <strain evidence="7">VKM B-2347</strain>
    </source>
</reference>
<keyword evidence="4" id="KW-0676">Redox-active center</keyword>
<dbReference type="InterPro" id="IPR050553">
    <property type="entry name" value="Thioredoxin_ResA/DsbE_sf"/>
</dbReference>
<keyword evidence="3" id="KW-1015">Disulfide bond</keyword>
<dbReference type="EMBL" id="BSFI01000008">
    <property type="protein sequence ID" value="GLK68875.1"/>
    <property type="molecule type" value="Genomic_DNA"/>
</dbReference>
<dbReference type="InterPro" id="IPR013766">
    <property type="entry name" value="Thioredoxin_domain"/>
</dbReference>
<dbReference type="CDD" id="cd02966">
    <property type="entry name" value="TlpA_like_family"/>
    <property type="match status" value="1"/>
</dbReference>
<dbReference type="GO" id="GO:0030313">
    <property type="term" value="C:cell envelope"/>
    <property type="evidence" value="ECO:0007669"/>
    <property type="project" value="UniProtKB-SubCell"/>
</dbReference>
<dbReference type="InterPro" id="IPR017937">
    <property type="entry name" value="Thioredoxin_CS"/>
</dbReference>
<evidence type="ECO:0000256" key="1">
    <source>
        <dbReference type="ARBA" id="ARBA00004196"/>
    </source>
</evidence>
<keyword evidence="5" id="KW-0812">Transmembrane</keyword>
<evidence type="ECO:0000256" key="2">
    <source>
        <dbReference type="ARBA" id="ARBA00022748"/>
    </source>
</evidence>
<evidence type="ECO:0000256" key="5">
    <source>
        <dbReference type="SAM" id="Phobius"/>
    </source>
</evidence>
<evidence type="ECO:0000256" key="4">
    <source>
        <dbReference type="ARBA" id="ARBA00023284"/>
    </source>
</evidence>
<protein>
    <submittedName>
        <fullName evidence="7">Thiol:disulfide interchange protein TlpA</fullName>
    </submittedName>
</protein>
<name>A0A9W6MWH8_9HYPH</name>
<evidence type="ECO:0000259" key="6">
    <source>
        <dbReference type="PROSITE" id="PS51352"/>
    </source>
</evidence>
<dbReference type="InterPro" id="IPR000866">
    <property type="entry name" value="AhpC/TSA"/>
</dbReference>
<dbReference type="GO" id="GO:0017004">
    <property type="term" value="P:cytochrome complex assembly"/>
    <property type="evidence" value="ECO:0007669"/>
    <property type="project" value="UniProtKB-KW"/>
</dbReference>
<reference evidence="7" key="1">
    <citation type="journal article" date="2014" name="Int. J. Syst. Evol. Microbiol.">
        <title>Complete genome sequence of Corynebacterium casei LMG S-19264T (=DSM 44701T), isolated from a smear-ripened cheese.</title>
        <authorList>
            <consortium name="US DOE Joint Genome Institute (JGI-PGF)"/>
            <person name="Walter F."/>
            <person name="Albersmeier A."/>
            <person name="Kalinowski J."/>
            <person name="Ruckert C."/>
        </authorList>
    </citation>
    <scope>NUCLEOTIDE SEQUENCE</scope>
    <source>
        <strain evidence="7">VKM B-2347</strain>
    </source>
</reference>
<dbReference type="GO" id="GO:0016209">
    <property type="term" value="F:antioxidant activity"/>
    <property type="evidence" value="ECO:0007669"/>
    <property type="project" value="InterPro"/>
</dbReference>
<dbReference type="AlphaFoldDB" id="A0A9W6MWH8"/>
<feature type="transmembrane region" description="Helical" evidence="5">
    <location>
        <begin position="12"/>
        <end position="34"/>
    </location>
</feature>
<dbReference type="GO" id="GO:0015036">
    <property type="term" value="F:disulfide oxidoreductase activity"/>
    <property type="evidence" value="ECO:0007669"/>
    <property type="project" value="UniProtKB-ARBA"/>
</dbReference>
<evidence type="ECO:0000313" key="8">
    <source>
        <dbReference type="Proteomes" id="UP001143372"/>
    </source>
</evidence>
<organism evidence="7 8">
    <name type="scientific">Hansschlegelia plantiphila</name>
    <dbReference type="NCBI Taxonomy" id="374655"/>
    <lineage>
        <taxon>Bacteria</taxon>
        <taxon>Pseudomonadati</taxon>
        <taxon>Pseudomonadota</taxon>
        <taxon>Alphaproteobacteria</taxon>
        <taxon>Hyphomicrobiales</taxon>
        <taxon>Methylopilaceae</taxon>
        <taxon>Hansschlegelia</taxon>
    </lineage>
</organism>
<comment type="caution">
    <text evidence="7">The sequence shown here is derived from an EMBL/GenBank/DDBJ whole genome shotgun (WGS) entry which is preliminary data.</text>
</comment>
<gene>
    <name evidence="7" type="primary">tlpA</name>
    <name evidence="7" type="ORF">GCM10008179_25130</name>
</gene>
<keyword evidence="5" id="KW-0472">Membrane</keyword>
<accession>A0A9W6MWH8</accession>